<dbReference type="EMBL" id="DXAZ01000019">
    <property type="protein sequence ID" value="HIZ70431.1"/>
    <property type="molecule type" value="Genomic_DNA"/>
</dbReference>
<feature type="domain" description="PhnB-like" evidence="1">
    <location>
        <begin position="2"/>
        <end position="124"/>
    </location>
</feature>
<dbReference type="InterPro" id="IPR029068">
    <property type="entry name" value="Glyas_Bleomycin-R_OHBP_Dase"/>
</dbReference>
<dbReference type="Proteomes" id="UP000824106">
    <property type="component" value="Unassembled WGS sequence"/>
</dbReference>
<protein>
    <submittedName>
        <fullName evidence="2">VOC family protein</fullName>
    </submittedName>
</protein>
<organism evidence="2 3">
    <name type="scientific">Candidatus Atopostipes pullistercoris</name>
    <dbReference type="NCBI Taxonomy" id="2838467"/>
    <lineage>
        <taxon>Bacteria</taxon>
        <taxon>Bacillati</taxon>
        <taxon>Bacillota</taxon>
        <taxon>Bacilli</taxon>
        <taxon>Lactobacillales</taxon>
        <taxon>Carnobacteriaceae</taxon>
        <taxon>Atopostipes</taxon>
    </lineage>
</organism>
<gene>
    <name evidence="2" type="ORF">H9808_01425</name>
</gene>
<dbReference type="InterPro" id="IPR028973">
    <property type="entry name" value="PhnB-like"/>
</dbReference>
<reference evidence="2" key="1">
    <citation type="journal article" date="2021" name="PeerJ">
        <title>Extensive microbial diversity within the chicken gut microbiome revealed by metagenomics and culture.</title>
        <authorList>
            <person name="Gilroy R."/>
            <person name="Ravi A."/>
            <person name="Getino M."/>
            <person name="Pursley I."/>
            <person name="Horton D.L."/>
            <person name="Alikhan N.F."/>
            <person name="Baker D."/>
            <person name="Gharbi K."/>
            <person name="Hall N."/>
            <person name="Watson M."/>
            <person name="Adriaenssens E.M."/>
            <person name="Foster-Nyarko E."/>
            <person name="Jarju S."/>
            <person name="Secka A."/>
            <person name="Antonio M."/>
            <person name="Oren A."/>
            <person name="Chaudhuri R.R."/>
            <person name="La Ragione R."/>
            <person name="Hildebrand F."/>
            <person name="Pallen M.J."/>
        </authorList>
    </citation>
    <scope>NUCLEOTIDE SEQUENCE</scope>
    <source>
        <strain evidence="2">CHK169-4300</strain>
    </source>
</reference>
<dbReference type="PANTHER" id="PTHR33990">
    <property type="entry name" value="PROTEIN YJDN-RELATED"/>
    <property type="match status" value="1"/>
</dbReference>
<name>A0A9D2JX12_9LACT</name>
<proteinExistence type="predicted"/>
<dbReference type="CDD" id="cd06588">
    <property type="entry name" value="PhnB_like"/>
    <property type="match status" value="2"/>
</dbReference>
<dbReference type="Pfam" id="PF06983">
    <property type="entry name" value="3-dmu-9_3-mt"/>
    <property type="match status" value="2"/>
</dbReference>
<dbReference type="AlphaFoldDB" id="A0A9D2JX12"/>
<dbReference type="Gene3D" id="3.10.180.10">
    <property type="entry name" value="2,3-Dihydroxybiphenyl 1,2-Dioxygenase, domain 1"/>
    <property type="match status" value="1"/>
</dbReference>
<dbReference type="Gene3D" id="3.30.720.110">
    <property type="match status" value="1"/>
</dbReference>
<accession>A0A9D2JX12</accession>
<feature type="domain" description="PhnB-like" evidence="1">
    <location>
        <begin position="133"/>
        <end position="254"/>
    </location>
</feature>
<evidence type="ECO:0000313" key="3">
    <source>
        <dbReference type="Proteomes" id="UP000824106"/>
    </source>
</evidence>
<evidence type="ECO:0000313" key="2">
    <source>
        <dbReference type="EMBL" id="HIZ70431.1"/>
    </source>
</evidence>
<dbReference type="SUPFAM" id="SSF54593">
    <property type="entry name" value="Glyoxalase/Bleomycin resistance protein/Dihydroxybiphenyl dioxygenase"/>
    <property type="match status" value="2"/>
</dbReference>
<evidence type="ECO:0000259" key="1">
    <source>
        <dbReference type="Pfam" id="PF06983"/>
    </source>
</evidence>
<sequence>MEKIVPHFWFDTEAKEAVEFYMSLFEDSKMLVVQELEGTPSGENTEAYEFNLAGQPFAALNGGPEIKMNSSISLTVKGETKEKIQSLWDELVEGGHVLMPLKKYDFSEFYGWVEDRYGLSWQLIYFEGKSFQQKITPSLLFSGTVTGKARDAITYYTNVLQNGKIFDVYEYESGQASAEEAKIAHATFEIMGLEMIAADHAQKVDYQFNEGVSFMILCVTQAEIDYYWDKLSATVEAEQCGWLKDKFGVSWQIIPMNLSELLSTGTRKQINAVTEEFLQMKKINIEKLERAWQTAAE</sequence>
<reference evidence="2" key="2">
    <citation type="submission" date="2021-04" db="EMBL/GenBank/DDBJ databases">
        <authorList>
            <person name="Gilroy R."/>
        </authorList>
    </citation>
    <scope>NUCLEOTIDE SEQUENCE</scope>
    <source>
        <strain evidence="2">CHK169-4300</strain>
    </source>
</reference>
<comment type="caution">
    <text evidence="2">The sequence shown here is derived from an EMBL/GenBank/DDBJ whole genome shotgun (WGS) entry which is preliminary data.</text>
</comment>
<dbReference type="Gene3D" id="3.30.720.100">
    <property type="match status" value="1"/>
</dbReference>